<keyword evidence="1" id="KW-1133">Transmembrane helix</keyword>
<gene>
    <name evidence="2" type="ORF">bsdcttw_48270</name>
</gene>
<dbReference type="RefSeq" id="WP_185257318.1">
    <property type="nucleotide sequence ID" value="NZ_AP023368.1"/>
</dbReference>
<dbReference type="AlphaFoldDB" id="A0A7M3SB19"/>
<protein>
    <submittedName>
        <fullName evidence="2">Uncharacterized protein</fullName>
    </submittedName>
</protein>
<dbReference type="Proteomes" id="UP000515703">
    <property type="component" value="Chromosome"/>
</dbReference>
<keyword evidence="1" id="KW-0472">Membrane</keyword>
<name>A0A7M3SB19_9FIRM</name>
<organism evidence="2 3">
    <name type="scientific">Anaerocolumna chitinilytica</name>
    <dbReference type="NCBI Taxonomy" id="1727145"/>
    <lineage>
        <taxon>Bacteria</taxon>
        <taxon>Bacillati</taxon>
        <taxon>Bacillota</taxon>
        <taxon>Clostridia</taxon>
        <taxon>Lachnospirales</taxon>
        <taxon>Lachnospiraceae</taxon>
        <taxon>Anaerocolumna</taxon>
    </lineage>
</organism>
<feature type="transmembrane region" description="Helical" evidence="1">
    <location>
        <begin position="6"/>
        <end position="25"/>
    </location>
</feature>
<evidence type="ECO:0000313" key="3">
    <source>
        <dbReference type="Proteomes" id="UP000515703"/>
    </source>
</evidence>
<dbReference type="KEGG" id="acht:bsdcttw_48270"/>
<keyword evidence="1" id="KW-0812">Transmembrane</keyword>
<evidence type="ECO:0000256" key="1">
    <source>
        <dbReference type="SAM" id="Phobius"/>
    </source>
</evidence>
<keyword evidence="3" id="KW-1185">Reference proteome</keyword>
<evidence type="ECO:0000313" key="2">
    <source>
        <dbReference type="EMBL" id="BCK01787.1"/>
    </source>
</evidence>
<accession>A0A7M3SB19</accession>
<reference evidence="2 3" key="2">
    <citation type="submission" date="2020-08" db="EMBL/GenBank/DDBJ databases">
        <authorList>
            <person name="Ueki A."/>
            <person name="Tonouchi A."/>
        </authorList>
    </citation>
    <scope>NUCLEOTIDE SEQUENCE [LARGE SCALE GENOMIC DNA]</scope>
    <source>
        <strain evidence="2 3">CTTW</strain>
    </source>
</reference>
<dbReference type="EMBL" id="AP023368">
    <property type="protein sequence ID" value="BCK01787.1"/>
    <property type="molecule type" value="Genomic_DNA"/>
</dbReference>
<reference evidence="2 3" key="1">
    <citation type="submission" date="2020-08" db="EMBL/GenBank/DDBJ databases">
        <title>Draft genome sequencing of an Anaerocolumna strain isolated from anoxic soil subjected to BSD treatment.</title>
        <authorList>
            <person name="Uek A."/>
            <person name="Tonouchi A."/>
        </authorList>
    </citation>
    <scope>NUCLEOTIDE SEQUENCE [LARGE SCALE GENOMIC DNA]</scope>
    <source>
        <strain evidence="2 3">CTTW</strain>
    </source>
</reference>
<proteinExistence type="predicted"/>
<sequence>MSTGWIILIVVLVVVLAALIVLSIYGRKLQKRSEEGQAQMRAGAQSVSILVIDKKRIKLTEADLPKIVVDQTPKYLRRSKVPIVKAKIGPKIMNLMCDDKIFDLIPVKKEVKAVMNGIYIMDVKGLRANLDVKPEKKKLFARLTSKFVKKGNS</sequence>